<dbReference type="AlphaFoldDB" id="A0A410WRV6"/>
<evidence type="ECO:0000313" key="8">
    <source>
        <dbReference type="EMBL" id="QAV17040.1"/>
    </source>
</evidence>
<evidence type="ECO:0000313" key="9">
    <source>
        <dbReference type="Proteomes" id="UP000288943"/>
    </source>
</evidence>
<dbReference type="GeneID" id="95374133"/>
<protein>
    <submittedName>
        <fullName evidence="7">Glycosyltransferase</fullName>
        <ecNumber evidence="7">2.4.-.-</ecNumber>
    </submittedName>
    <submittedName>
        <fullName evidence="8">UDP-N-acetylglucosamine--LPS N-acetylglucosamine transferase</fullName>
    </submittedName>
</protein>
<evidence type="ECO:0000256" key="4">
    <source>
        <dbReference type="ARBA" id="ARBA00022679"/>
    </source>
</evidence>
<evidence type="ECO:0000256" key="3">
    <source>
        <dbReference type="ARBA" id="ARBA00022676"/>
    </source>
</evidence>
<dbReference type="GO" id="GO:0016758">
    <property type="term" value="F:hexosyltransferase activity"/>
    <property type="evidence" value="ECO:0007669"/>
    <property type="project" value="InterPro"/>
</dbReference>
<dbReference type="OrthoDB" id="9815663at2"/>
<organism evidence="8 9">
    <name type="scientific">Paenibacillus chitinolyticus</name>
    <dbReference type="NCBI Taxonomy" id="79263"/>
    <lineage>
        <taxon>Bacteria</taxon>
        <taxon>Bacillati</taxon>
        <taxon>Bacillota</taxon>
        <taxon>Bacilli</taxon>
        <taxon>Bacillales</taxon>
        <taxon>Paenibacillaceae</taxon>
        <taxon>Paenibacillus</taxon>
    </lineage>
</organism>
<dbReference type="InterPro" id="IPR050519">
    <property type="entry name" value="Glycosyltransf_28_UgtP"/>
</dbReference>
<keyword evidence="10" id="KW-1185">Reference proteome</keyword>
<dbReference type="SUPFAM" id="SSF53756">
    <property type="entry name" value="UDP-Glycosyltransferase/glycogen phosphorylase"/>
    <property type="match status" value="1"/>
</dbReference>
<evidence type="ECO:0000313" key="7">
    <source>
        <dbReference type="EMBL" id="MCY9598834.1"/>
    </source>
</evidence>
<dbReference type="Proteomes" id="UP001527202">
    <property type="component" value="Unassembled WGS sequence"/>
</dbReference>
<reference evidence="7 10" key="2">
    <citation type="submission" date="2022-05" db="EMBL/GenBank/DDBJ databases">
        <title>Genome Sequencing of Bee-Associated Microbes.</title>
        <authorList>
            <person name="Dunlap C."/>
        </authorList>
    </citation>
    <scope>NUCLEOTIDE SEQUENCE [LARGE SCALE GENOMIC DNA]</scope>
    <source>
        <strain evidence="7 10">NRRL B-23120</strain>
    </source>
</reference>
<dbReference type="EMBL" id="CP026520">
    <property type="protein sequence ID" value="QAV17040.1"/>
    <property type="molecule type" value="Genomic_DNA"/>
</dbReference>
<keyword evidence="4 8" id="KW-0808">Transferase</keyword>
<dbReference type="Proteomes" id="UP000288943">
    <property type="component" value="Chromosome"/>
</dbReference>
<evidence type="ECO:0000259" key="6">
    <source>
        <dbReference type="Pfam" id="PF06925"/>
    </source>
</evidence>
<dbReference type="RefSeq" id="WP_042234119.1">
    <property type="nucleotide sequence ID" value="NZ_CP026520.1"/>
</dbReference>
<comment type="similarity">
    <text evidence="2">Belongs to the glycosyltransferase 28 family.</text>
</comment>
<dbReference type="PANTHER" id="PTHR43025">
    <property type="entry name" value="MONOGALACTOSYLDIACYLGLYCEROL SYNTHASE"/>
    <property type="match status" value="1"/>
</dbReference>
<dbReference type="EMBL" id="JAMDMJ010000035">
    <property type="protein sequence ID" value="MCY9598834.1"/>
    <property type="molecule type" value="Genomic_DNA"/>
</dbReference>
<dbReference type="GO" id="GO:0009247">
    <property type="term" value="P:glycolipid biosynthetic process"/>
    <property type="evidence" value="ECO:0007669"/>
    <property type="project" value="InterPro"/>
</dbReference>
<dbReference type="KEGG" id="pchi:PC41400_04815"/>
<sequence length="368" mass="42186">MRKKRILLLSEGFGSGHTQAAHALASALRRTNPGLIIRVLELGAFLHPTIAPWIFTAYRKTVVSQPKLYGKLYRSQSKKPLNGFLQHALHRIFYRKAEAVIEQLRPDIIICTHPFPNLIVSRLKKQHGLPIPLCTLLTDYDAHGSWINDEVDRYFVSAPDVKRRLVAKGVSSRRIKVTGLPVHPSISEQYSVDEIYLEFGLRDMPTVMLMGGGWGLLDEKLLKRIVQWRDRVQLLFCLGTNEKARQQLQSNELYRHPNIHLFGYTREIGKLMEVSDLLITKPGGMTCTEAMIKGVPMLFYNPIPGQEEENCQYFTEHGYGEELTSLSELDGYFTRFMENRRDKNKIARKGSSRRLSSLFAKSVMQMLR</sequence>
<comment type="subcellular location">
    <subcellularLocation>
        <location evidence="1">Membrane</location>
    </subcellularLocation>
</comment>
<accession>A0A410WRV6</accession>
<proteinExistence type="inferred from homology"/>
<gene>
    <name evidence="7" type="ORF">M5X16_24050</name>
    <name evidence="8" type="ORF">PC41400_04815</name>
</gene>
<feature type="domain" description="Diacylglycerol glucosyltransferase N-terminal" evidence="6">
    <location>
        <begin position="17"/>
        <end position="182"/>
    </location>
</feature>
<name>A0A410WRV6_9BACL</name>
<dbReference type="GO" id="GO:0016020">
    <property type="term" value="C:membrane"/>
    <property type="evidence" value="ECO:0007669"/>
    <property type="project" value="UniProtKB-SubCell"/>
</dbReference>
<evidence type="ECO:0000259" key="5">
    <source>
        <dbReference type="Pfam" id="PF04101"/>
    </source>
</evidence>
<feature type="domain" description="Glycosyl transferase family 28 C-terminal" evidence="5">
    <location>
        <begin position="207"/>
        <end position="322"/>
    </location>
</feature>
<dbReference type="PANTHER" id="PTHR43025:SF3">
    <property type="entry name" value="MONOGALACTOSYLDIACYLGLYCEROL SYNTHASE 1, CHLOROPLASTIC"/>
    <property type="match status" value="1"/>
</dbReference>
<dbReference type="Gene3D" id="3.40.50.2000">
    <property type="entry name" value="Glycogen Phosphorylase B"/>
    <property type="match status" value="2"/>
</dbReference>
<dbReference type="Pfam" id="PF04101">
    <property type="entry name" value="Glyco_tran_28_C"/>
    <property type="match status" value="1"/>
</dbReference>
<keyword evidence="3 7" id="KW-0328">Glycosyltransferase</keyword>
<reference evidence="8 9" key="1">
    <citation type="submission" date="2018-01" db="EMBL/GenBank/DDBJ databases">
        <title>The whole genome sequencing and assembly of Paenibacillus chitinolyticus KCCM 41400 strain.</title>
        <authorList>
            <person name="Kim J.-Y."/>
            <person name="Park M.-K."/>
            <person name="Lee Y.-J."/>
            <person name="Yi H."/>
            <person name="Bahn Y.-S."/>
            <person name="Kim J.F."/>
            <person name="Lee D.-W."/>
        </authorList>
    </citation>
    <scope>NUCLEOTIDE SEQUENCE [LARGE SCALE GENOMIC DNA]</scope>
    <source>
        <strain evidence="8 9">KCCM 41400</strain>
    </source>
</reference>
<dbReference type="InterPro" id="IPR007235">
    <property type="entry name" value="Glyco_trans_28_C"/>
</dbReference>
<evidence type="ECO:0000256" key="2">
    <source>
        <dbReference type="ARBA" id="ARBA00006962"/>
    </source>
</evidence>
<evidence type="ECO:0000256" key="1">
    <source>
        <dbReference type="ARBA" id="ARBA00004370"/>
    </source>
</evidence>
<evidence type="ECO:0000313" key="10">
    <source>
        <dbReference type="Proteomes" id="UP001527202"/>
    </source>
</evidence>
<dbReference type="EC" id="2.4.-.-" evidence="7"/>
<dbReference type="Pfam" id="PF06925">
    <property type="entry name" value="MGDG_synth"/>
    <property type="match status" value="1"/>
</dbReference>
<dbReference type="InterPro" id="IPR009695">
    <property type="entry name" value="Diacylglyc_glucosyltr_N"/>
</dbReference>